<evidence type="ECO:0000259" key="11">
    <source>
        <dbReference type="PROSITE" id="PS50113"/>
    </source>
</evidence>
<dbReference type="Pfam" id="PF08448">
    <property type="entry name" value="PAS_4"/>
    <property type="match status" value="1"/>
</dbReference>
<dbReference type="Proteomes" id="UP001604335">
    <property type="component" value="Unassembled WGS sequence"/>
</dbReference>
<evidence type="ECO:0000256" key="2">
    <source>
        <dbReference type="ARBA" id="ARBA00012438"/>
    </source>
</evidence>
<feature type="domain" description="PAS" evidence="10">
    <location>
        <begin position="669"/>
        <end position="725"/>
    </location>
</feature>
<dbReference type="Pfam" id="PF00989">
    <property type="entry name" value="PAS"/>
    <property type="match status" value="2"/>
</dbReference>
<gene>
    <name evidence="12" type="ORF">VPK24_04135</name>
</gene>
<dbReference type="Gene3D" id="3.30.565.10">
    <property type="entry name" value="Histidine kinase-like ATPase, C-terminal domain"/>
    <property type="match status" value="1"/>
</dbReference>
<keyword evidence="3" id="KW-0597">Phosphoprotein</keyword>
<dbReference type="InterPro" id="IPR013655">
    <property type="entry name" value="PAS_fold_3"/>
</dbReference>
<organism evidence="12 13">
    <name type="scientific">Limnothrix redekei LRLZ20PSL1</name>
    <dbReference type="NCBI Taxonomy" id="3112953"/>
    <lineage>
        <taxon>Bacteria</taxon>
        <taxon>Bacillati</taxon>
        <taxon>Cyanobacteriota</taxon>
        <taxon>Cyanophyceae</taxon>
        <taxon>Pseudanabaenales</taxon>
        <taxon>Pseudanabaenaceae</taxon>
        <taxon>Limnothrix</taxon>
    </lineage>
</organism>
<evidence type="ECO:0000256" key="7">
    <source>
        <dbReference type="SAM" id="Coils"/>
    </source>
</evidence>
<feature type="domain" description="PAS" evidence="10">
    <location>
        <begin position="307"/>
        <end position="361"/>
    </location>
</feature>
<dbReference type="PANTHER" id="PTHR43304:SF1">
    <property type="entry name" value="PAC DOMAIN-CONTAINING PROTEIN"/>
    <property type="match status" value="1"/>
</dbReference>
<feature type="domain" description="PAC" evidence="11">
    <location>
        <begin position="364"/>
        <end position="416"/>
    </location>
</feature>
<keyword evidence="7" id="KW-0175">Coiled coil</keyword>
<dbReference type="SMART" id="SM00091">
    <property type="entry name" value="PAS"/>
    <property type="match status" value="7"/>
</dbReference>
<dbReference type="PRINTS" id="PR00344">
    <property type="entry name" value="BCTRLSENSOR"/>
</dbReference>
<dbReference type="InterPro" id="IPR035965">
    <property type="entry name" value="PAS-like_dom_sf"/>
</dbReference>
<feature type="region of interest" description="Disordered" evidence="8">
    <location>
        <begin position="1"/>
        <end position="34"/>
    </location>
</feature>
<dbReference type="PROSITE" id="PS50109">
    <property type="entry name" value="HIS_KIN"/>
    <property type="match status" value="1"/>
</dbReference>
<feature type="coiled-coil region" evidence="7">
    <location>
        <begin position="1170"/>
        <end position="1200"/>
    </location>
</feature>
<dbReference type="CDD" id="cd00082">
    <property type="entry name" value="HisKA"/>
    <property type="match status" value="1"/>
</dbReference>
<dbReference type="SUPFAM" id="SSF55785">
    <property type="entry name" value="PYP-like sensor domain (PAS domain)"/>
    <property type="match status" value="6"/>
</dbReference>
<dbReference type="InterPro" id="IPR029016">
    <property type="entry name" value="GAF-like_dom_sf"/>
</dbReference>
<feature type="domain" description="PAS" evidence="10">
    <location>
        <begin position="792"/>
        <end position="862"/>
    </location>
</feature>
<dbReference type="InterPro" id="IPR052162">
    <property type="entry name" value="Sensor_kinase/Photoreceptor"/>
</dbReference>
<evidence type="ECO:0000256" key="4">
    <source>
        <dbReference type="ARBA" id="ARBA00022679"/>
    </source>
</evidence>
<comment type="catalytic activity">
    <reaction evidence="1">
        <text>ATP + protein L-histidine = ADP + protein N-phospho-L-histidine.</text>
        <dbReference type="EC" id="2.7.13.3"/>
    </reaction>
</comment>
<dbReference type="PANTHER" id="PTHR43304">
    <property type="entry name" value="PHYTOCHROME-LIKE PROTEIN CPH1"/>
    <property type="match status" value="1"/>
</dbReference>
<dbReference type="InterPro" id="IPR036890">
    <property type="entry name" value="HATPase_C_sf"/>
</dbReference>
<keyword evidence="6" id="KW-0902">Two-component regulatory system</keyword>
<keyword evidence="5" id="KW-0418">Kinase</keyword>
<dbReference type="Gene3D" id="3.30.450.40">
    <property type="match status" value="1"/>
</dbReference>
<dbReference type="InterPro" id="IPR005467">
    <property type="entry name" value="His_kinase_dom"/>
</dbReference>
<evidence type="ECO:0000256" key="6">
    <source>
        <dbReference type="ARBA" id="ARBA00023012"/>
    </source>
</evidence>
<feature type="domain" description="Histidine kinase" evidence="9">
    <location>
        <begin position="1209"/>
        <end position="1466"/>
    </location>
</feature>
<evidence type="ECO:0000259" key="9">
    <source>
        <dbReference type="PROSITE" id="PS50109"/>
    </source>
</evidence>
<feature type="domain" description="PAS" evidence="10">
    <location>
        <begin position="417"/>
        <end position="471"/>
    </location>
</feature>
<dbReference type="Pfam" id="PF08447">
    <property type="entry name" value="PAS_3"/>
    <property type="match status" value="3"/>
</dbReference>
<feature type="compositionally biased region" description="Polar residues" evidence="8">
    <location>
        <begin position="1"/>
        <end position="12"/>
    </location>
</feature>
<dbReference type="InterPro" id="IPR003018">
    <property type="entry name" value="GAF"/>
</dbReference>
<dbReference type="InterPro" id="IPR003594">
    <property type="entry name" value="HATPase_dom"/>
</dbReference>
<evidence type="ECO:0000256" key="5">
    <source>
        <dbReference type="ARBA" id="ARBA00022777"/>
    </source>
</evidence>
<comment type="caution">
    <text evidence="12">The sequence shown here is derived from an EMBL/GenBank/DDBJ whole genome shotgun (WGS) entry which is preliminary data.</text>
</comment>
<evidence type="ECO:0000313" key="12">
    <source>
        <dbReference type="EMBL" id="MFG3816816.1"/>
    </source>
</evidence>
<dbReference type="Gene3D" id="1.10.287.130">
    <property type="match status" value="1"/>
</dbReference>
<sequence>MTNPDAPQSSDPQPAGGDGGCVTATSQPLEPPATPEAALQQLVAGLPLPIALVDGQGSYWAASPAWLTALSLPEATPGQSVMTLCPELAALWQPAIARASQGQAVRSEQPHWLERSPHPGLWLEWEVAPWGNGGLGPNDAGHNLVCISLRVVSDRVVMEQAWKQLFIQSGSCLCTINGQGEFQFLNETWDQVLGWREEAIGRPFIDYVHPDDRTRTQAEIHFSPQGTPTRVLENRYRRKDGTYRWFRWNFFWDRAQDLIYAVAQDITERRVLRLAQEQADTALRDNNERFRTMVANVPGVIYRCLGDRERTLLFASEAIEHLTGHRAETFVQYRNRTLQDLTHPEDRDRVWTEIQAAIAQQQPYRVEYRLGHVSGELRWVVEQGQPSFNHNRQLMWLDGVIFDVTDRKATEQALQSSKKRWSSLVQRIPVAIIEWLSDGRIITWNRAATELFGYTAEDMINQPFDRILPENEQPKVYALIADLMTGRGGSRFRNYNRTRDGRIILCEWQNAPLRNEQGDMIGCLSIATDITARILAEDRLRQSEERYRCLVEAMGQTLWRTNADGEVTEPMPHWAHFTGQSFADYCGRGWLMAVHPDDLGYTQDAWQTARQQRQPYKIEHRLRRADGEYRHMVVRGVPVLEADGTIREWVGVDTDITERKQAEIRLMEQERTLRTVLDTAPLLIWLTDAQGRVRLANRPLCQTFGIEESTLLAANHYQDVLGEESCRVCLLSDQRCLTLGKTIQVEEQFPNAAGELRDFDVAKTPLRDHTGAITGLLLVAIDTTERKQIEREQQRLLAILEATTDFVGTTDIHGNLTYVNPAGCAMLGYSAEEILRLNIAQLLHPSERNLIQEQFPQLLQEGVWQGEGLFCDRTGNPIPVSQVALVHYGRNGQVEYLSNVARNIAALKQVEQALRDSQHCLQRQVGRERLINTLSTEIRKSIHGSKEQVIGFALEEIRLALGVDLTTFALYDQQVNEQVHQQIDQFDQLDQLNQPLEDQPPDEPINLTIDQKTDQKADQKTGQQTAETILVTNSATDSATDSATEVLAGRAWSIVAEARDPAIPSVIGTYHESQFGSLLLGLTRMEVVQIDDVKQLPLQERLALSRMKVRSLLMVPVRIHGSRMAVISCLQMSHEHRWQPDEVALVQAVVNQVAIAKNQADLFERTEMAAAEARAKAIALEQALRELRLTQTKLVQQEKMSSLGQLVAGVAHEINNPVNFIYGNLAHTEDYSRDLLRLVALYREFYPDLEQPIADLIEEIDLDFLMIDLPKMLDSMKLGAERIKEIVQSLRIFSRMDEAEMKVVNIHEGLDSTLTILNGRMKPKNNRLGIEVIRNYGTLPEIECYAGQLNQVFMNILVNAIDTLEERDQQRSIAEMQANPSRIRIMTERRGEQAVIRIQDNGLGIPLEVQQRLFDPFYTTKPVGKGTGLGLSISYQIVTEKHGGTLICDSTPGAGSTFEITIPLWQPNAPS</sequence>
<evidence type="ECO:0000256" key="1">
    <source>
        <dbReference type="ARBA" id="ARBA00000085"/>
    </source>
</evidence>
<dbReference type="InterPro" id="IPR001610">
    <property type="entry name" value="PAC"/>
</dbReference>
<dbReference type="SMART" id="SM00388">
    <property type="entry name" value="HisKA"/>
    <property type="match status" value="1"/>
</dbReference>
<dbReference type="Gene3D" id="3.30.450.20">
    <property type="entry name" value="PAS domain"/>
    <property type="match status" value="7"/>
</dbReference>
<dbReference type="InterPro" id="IPR000700">
    <property type="entry name" value="PAS-assoc_C"/>
</dbReference>
<dbReference type="PROSITE" id="PS50113">
    <property type="entry name" value="PAC"/>
    <property type="match status" value="4"/>
</dbReference>
<feature type="domain" description="PAC" evidence="11">
    <location>
        <begin position="616"/>
        <end position="668"/>
    </location>
</feature>
<feature type="domain" description="PAC" evidence="11">
    <location>
        <begin position="488"/>
        <end position="542"/>
    </location>
</feature>
<keyword evidence="4" id="KW-0808">Transferase</keyword>
<dbReference type="InterPro" id="IPR013767">
    <property type="entry name" value="PAS_fold"/>
</dbReference>
<feature type="domain" description="PAS" evidence="10">
    <location>
        <begin position="543"/>
        <end position="613"/>
    </location>
</feature>
<dbReference type="InterPro" id="IPR003661">
    <property type="entry name" value="HisK_dim/P_dom"/>
</dbReference>
<dbReference type="InterPro" id="IPR013656">
    <property type="entry name" value="PAS_4"/>
</dbReference>
<dbReference type="EMBL" id="JAZAQF010000021">
    <property type="protein sequence ID" value="MFG3816816.1"/>
    <property type="molecule type" value="Genomic_DNA"/>
</dbReference>
<dbReference type="SUPFAM" id="SSF55874">
    <property type="entry name" value="ATPase domain of HSP90 chaperone/DNA topoisomerase II/histidine kinase"/>
    <property type="match status" value="1"/>
</dbReference>
<dbReference type="CDD" id="cd00130">
    <property type="entry name" value="PAS"/>
    <property type="match status" value="6"/>
</dbReference>
<accession>A0ABW7C6Y7</accession>
<evidence type="ECO:0000313" key="13">
    <source>
        <dbReference type="Proteomes" id="UP001604335"/>
    </source>
</evidence>
<evidence type="ECO:0000256" key="3">
    <source>
        <dbReference type="ARBA" id="ARBA00022553"/>
    </source>
</evidence>
<dbReference type="RefSeq" id="WP_393010862.1">
    <property type="nucleotide sequence ID" value="NZ_JAZAQF010000021.1"/>
</dbReference>
<proteinExistence type="predicted"/>
<dbReference type="Pfam" id="PF01590">
    <property type="entry name" value="GAF"/>
    <property type="match status" value="1"/>
</dbReference>
<dbReference type="SMART" id="SM00065">
    <property type="entry name" value="GAF"/>
    <property type="match status" value="1"/>
</dbReference>
<dbReference type="Pfam" id="PF02518">
    <property type="entry name" value="HATPase_c"/>
    <property type="match status" value="1"/>
</dbReference>
<keyword evidence="13" id="KW-1185">Reference proteome</keyword>
<dbReference type="PROSITE" id="PS50112">
    <property type="entry name" value="PAS"/>
    <property type="match status" value="5"/>
</dbReference>
<feature type="domain" description="PAC" evidence="11">
    <location>
        <begin position="743"/>
        <end position="795"/>
    </location>
</feature>
<dbReference type="InterPro" id="IPR036097">
    <property type="entry name" value="HisK_dim/P_sf"/>
</dbReference>
<dbReference type="SUPFAM" id="SSF47384">
    <property type="entry name" value="Homodimeric domain of signal transducing histidine kinase"/>
    <property type="match status" value="1"/>
</dbReference>
<evidence type="ECO:0000259" key="10">
    <source>
        <dbReference type="PROSITE" id="PS50112"/>
    </source>
</evidence>
<dbReference type="SUPFAM" id="SSF55781">
    <property type="entry name" value="GAF domain-like"/>
    <property type="match status" value="1"/>
</dbReference>
<dbReference type="SMART" id="SM00387">
    <property type="entry name" value="HATPase_c"/>
    <property type="match status" value="1"/>
</dbReference>
<dbReference type="EC" id="2.7.13.3" evidence="2"/>
<dbReference type="InterPro" id="IPR000014">
    <property type="entry name" value="PAS"/>
</dbReference>
<reference evidence="13" key="1">
    <citation type="journal article" date="2024" name="Algal Res.">
        <title>Biochemical, toxicological and genomic investigation of a high-biomass producing Limnothrix strain isolated from Italian shallow drinking water reservoir.</title>
        <authorList>
            <person name="Simonazzi M."/>
            <person name="Shishido T.K."/>
            <person name="Delbaje E."/>
            <person name="Wahlsten M."/>
            <person name="Fewer D.P."/>
            <person name="Sivonen K."/>
            <person name="Pezzolesi L."/>
            <person name="Pistocchi R."/>
        </authorList>
    </citation>
    <scope>NUCLEOTIDE SEQUENCE [LARGE SCALE GENOMIC DNA]</scope>
    <source>
        <strain evidence="13">LRLZ20PSL1</strain>
    </source>
</reference>
<dbReference type="InterPro" id="IPR004358">
    <property type="entry name" value="Sig_transdc_His_kin-like_C"/>
</dbReference>
<protein>
    <recommendedName>
        <fullName evidence="2">histidine kinase</fullName>
        <ecNumber evidence="2">2.7.13.3</ecNumber>
    </recommendedName>
</protein>
<name>A0ABW7C6Y7_9CYAN</name>
<evidence type="ECO:0000256" key="8">
    <source>
        <dbReference type="SAM" id="MobiDB-lite"/>
    </source>
</evidence>
<dbReference type="NCBIfam" id="TIGR00229">
    <property type="entry name" value="sensory_box"/>
    <property type="match status" value="6"/>
</dbReference>
<dbReference type="SMART" id="SM00086">
    <property type="entry name" value="PAC"/>
    <property type="match status" value="6"/>
</dbReference>